<dbReference type="SUPFAM" id="SSF49899">
    <property type="entry name" value="Concanavalin A-like lectins/glucanases"/>
    <property type="match status" value="1"/>
</dbReference>
<keyword evidence="1" id="KW-0732">Signal</keyword>
<dbReference type="CDD" id="cd02183">
    <property type="entry name" value="GH16_fungal_CRH1_transglycosylase"/>
    <property type="match status" value="1"/>
</dbReference>
<name>A0A1G4JMZ8_9SACH</name>
<dbReference type="GO" id="GO:0016757">
    <property type="term" value="F:glycosyltransferase activity"/>
    <property type="evidence" value="ECO:0007669"/>
    <property type="project" value="TreeGrafter"/>
</dbReference>
<dbReference type="PANTHER" id="PTHR10963">
    <property type="entry name" value="GLYCOSYL HYDROLASE-RELATED"/>
    <property type="match status" value="1"/>
</dbReference>
<evidence type="ECO:0000256" key="1">
    <source>
        <dbReference type="SAM" id="SignalP"/>
    </source>
</evidence>
<protein>
    <submittedName>
        <fullName evidence="3">LADA_0F13894g1_1</fullName>
    </submittedName>
</protein>
<dbReference type="EMBL" id="LT598458">
    <property type="protein sequence ID" value="SCU92044.1"/>
    <property type="molecule type" value="Genomic_DNA"/>
</dbReference>
<feature type="chain" id="PRO_5009236115" evidence="1">
    <location>
        <begin position="20"/>
        <end position="469"/>
    </location>
</feature>
<evidence type="ECO:0000259" key="2">
    <source>
        <dbReference type="PROSITE" id="PS51762"/>
    </source>
</evidence>
<dbReference type="PANTHER" id="PTHR10963:SF69">
    <property type="entry name" value="GLYCOSIDASE CRR1-RELATED"/>
    <property type="match status" value="1"/>
</dbReference>
<keyword evidence="4" id="KW-1185">Reference proteome</keyword>
<feature type="signal peptide" evidence="1">
    <location>
        <begin position="1"/>
        <end position="19"/>
    </location>
</feature>
<dbReference type="PROSITE" id="PS51762">
    <property type="entry name" value="GH16_2"/>
    <property type="match status" value="1"/>
</dbReference>
<dbReference type="STRING" id="1266660.A0A1G4JMZ8"/>
<dbReference type="Gene3D" id="2.60.120.200">
    <property type="match status" value="1"/>
</dbReference>
<dbReference type="GO" id="GO:0030476">
    <property type="term" value="P:ascospore wall assembly"/>
    <property type="evidence" value="ECO:0007669"/>
    <property type="project" value="EnsemblFungi"/>
</dbReference>
<evidence type="ECO:0000313" key="4">
    <source>
        <dbReference type="Proteomes" id="UP000190274"/>
    </source>
</evidence>
<dbReference type="GO" id="GO:0005975">
    <property type="term" value="P:carbohydrate metabolic process"/>
    <property type="evidence" value="ECO:0007669"/>
    <property type="project" value="InterPro"/>
</dbReference>
<dbReference type="Proteomes" id="UP000190274">
    <property type="component" value="Chromosome F"/>
</dbReference>
<proteinExistence type="predicted"/>
<evidence type="ECO:0000313" key="3">
    <source>
        <dbReference type="EMBL" id="SCU92044.1"/>
    </source>
</evidence>
<gene>
    <name evidence="3" type="ORF">LADA_0F13894G</name>
</gene>
<sequence>MNAFNFILAALVGATTIYATRESYKPDPIILCSTNHHCPDNWPCCSQYGQCGRGPLCMGGCDPRSSYSFNSCAVIPAMFPIMGFQYNTNEVQAAHLRMGDMTPALALSFAKLSGKVALQDHSVVENMALSGHGLLHYSEASDNTINIDDYDFTYSGHLEIKEIESDPALVLAMPPGTTGSLLSSTKSFLYGRVAVEMKTAPGVGVITAFVLMSAVKDEIDYEFLGGEVNNAQSNYYYRGELIHTRMLKTPINPDSDRKYHVYELDWDEDRIQWWIDGSIVRTLYRGETFDPVNRVYKYPSTPMRLELAIWPGGLEGNDLGTVMWAGGLIDWKNSADIVEKGRFEMIVKSVKITPYVNAYVQHLEPAESRFPSEDVFYYFYDPECDGCVRITSLMTFAQQELHTNSASVPSVSLLSTLYSTRPSSYTTVSSVTQIVTSAYTSKLSATRQENSAIVLRKQSLIFKLLSWVL</sequence>
<feature type="domain" description="GH16" evidence="2">
    <location>
        <begin position="138"/>
        <end position="340"/>
    </location>
</feature>
<accession>A0A1G4JMZ8</accession>
<reference evidence="3 4" key="1">
    <citation type="submission" date="2016-03" db="EMBL/GenBank/DDBJ databases">
        <authorList>
            <person name="Devillers H."/>
        </authorList>
    </citation>
    <scope>NUCLEOTIDE SEQUENCE [LARGE SCALE GENOMIC DNA]</scope>
    <source>
        <strain evidence="3">CBS 10888</strain>
    </source>
</reference>
<dbReference type="Pfam" id="PF00722">
    <property type="entry name" value="Glyco_hydro_16"/>
    <property type="match status" value="1"/>
</dbReference>
<dbReference type="AlphaFoldDB" id="A0A1G4JMZ8"/>
<dbReference type="InterPro" id="IPR000757">
    <property type="entry name" value="Beta-glucanase-like"/>
</dbReference>
<dbReference type="InterPro" id="IPR013320">
    <property type="entry name" value="ConA-like_dom_sf"/>
</dbReference>
<dbReference type="InterPro" id="IPR050546">
    <property type="entry name" value="Glycosyl_Hydrlase_16"/>
</dbReference>
<dbReference type="GO" id="GO:0004553">
    <property type="term" value="F:hydrolase activity, hydrolyzing O-glycosyl compounds"/>
    <property type="evidence" value="ECO:0007669"/>
    <property type="project" value="InterPro"/>
</dbReference>
<organism evidence="3 4">
    <name type="scientific">Lachancea dasiensis</name>
    <dbReference type="NCBI Taxonomy" id="1072105"/>
    <lineage>
        <taxon>Eukaryota</taxon>
        <taxon>Fungi</taxon>
        <taxon>Dikarya</taxon>
        <taxon>Ascomycota</taxon>
        <taxon>Saccharomycotina</taxon>
        <taxon>Saccharomycetes</taxon>
        <taxon>Saccharomycetales</taxon>
        <taxon>Saccharomycetaceae</taxon>
        <taxon>Lachancea</taxon>
    </lineage>
</organism>
<dbReference type="OrthoDB" id="4781at2759"/>
<dbReference type="GO" id="GO:0005619">
    <property type="term" value="C:ascospore wall"/>
    <property type="evidence" value="ECO:0007669"/>
    <property type="project" value="EnsemblFungi"/>
</dbReference>